<dbReference type="Proteomes" id="UP000036102">
    <property type="component" value="Unassembled WGS sequence"/>
</dbReference>
<evidence type="ECO:0000313" key="2">
    <source>
        <dbReference type="Proteomes" id="UP000036102"/>
    </source>
</evidence>
<dbReference type="PATRIC" id="fig|1658765.3.peg.1458"/>
<dbReference type="RefSeq" id="WP_048495390.1">
    <property type="nucleotide sequence ID" value="NZ_LFBU01000001.1"/>
</dbReference>
<name>A0A0J7J9Z2_9GAMM</name>
<dbReference type="EMBL" id="LFBU01000001">
    <property type="protein sequence ID" value="KMQ75263.1"/>
    <property type="molecule type" value="Genomic_DNA"/>
</dbReference>
<dbReference type="AlphaFoldDB" id="A0A0J7J9Z2"/>
<reference evidence="1 2" key="1">
    <citation type="submission" date="2015-06" db="EMBL/GenBank/DDBJ databases">
        <title>Marinobacter subterrani, a genetically tractable neutrophilic iron-oxidizing strain isolated from the Soudan Iron Mine.</title>
        <authorList>
            <person name="Bonis B.M."/>
            <person name="Gralnick J.A."/>
        </authorList>
    </citation>
    <scope>NUCLEOTIDE SEQUENCE [LARGE SCALE GENOMIC DNA]</scope>
    <source>
        <strain evidence="1 2">JG233</strain>
    </source>
</reference>
<sequence length="63" mass="7219">MHTQVTDLSHEDRAEAIIELIESTGLAYAHSSGCVVLKDGTWLQPEQWQVWVEHLKNEEREAC</sequence>
<protein>
    <submittedName>
        <fullName evidence="1">Uncharacterized protein</fullName>
    </submittedName>
</protein>
<accession>A0A0J7J9Z2</accession>
<keyword evidence="2" id="KW-1185">Reference proteome</keyword>
<dbReference type="OrthoDB" id="6370871at2"/>
<dbReference type="STRING" id="1658765.Msub_11464"/>
<organism evidence="1 2">
    <name type="scientific">Marinobacter subterrani</name>
    <dbReference type="NCBI Taxonomy" id="1658765"/>
    <lineage>
        <taxon>Bacteria</taxon>
        <taxon>Pseudomonadati</taxon>
        <taxon>Pseudomonadota</taxon>
        <taxon>Gammaproteobacteria</taxon>
        <taxon>Pseudomonadales</taxon>
        <taxon>Marinobacteraceae</taxon>
        <taxon>Marinobacter</taxon>
    </lineage>
</organism>
<comment type="caution">
    <text evidence="1">The sequence shown here is derived from an EMBL/GenBank/DDBJ whole genome shotgun (WGS) entry which is preliminary data.</text>
</comment>
<evidence type="ECO:0000313" key="1">
    <source>
        <dbReference type="EMBL" id="KMQ75263.1"/>
    </source>
</evidence>
<gene>
    <name evidence="1" type="ORF">Msub_11464</name>
</gene>
<proteinExistence type="predicted"/>